<evidence type="ECO:0000313" key="1">
    <source>
        <dbReference type="EMBL" id="PXF61481.1"/>
    </source>
</evidence>
<dbReference type="EMBL" id="PQXF01000005">
    <property type="protein sequence ID" value="PXF61481.1"/>
    <property type="molecule type" value="Genomic_DNA"/>
</dbReference>
<name>A0AC61L524_9EURY</name>
<sequence length="286" mass="32956">MGWIKQGSRLVMYKQKADSAYWSDHWQNISIDELAAWTMKEDILSSTFPISKAFRKYLPIGGNIIEAGCGLGQWVTVLRARGYDIEGVDFSRETIEKIEERDPMLPVRVGDVLDLSYPDDCFSGYISLGVVEHFEEGPEKALEEAYRVLEDKGILLISVPYFNPVRKLKSGIGYYRGMKEGMFYQYAFTKQEFIRMLEHLDFTVVSTVPYDTVKGLKDEIAIFRWFYRSFGEKMAKNTIEKSVNDEKDTGKRNSMPKELFGSVIQSRLMRHSTAHMVLFVARANKK</sequence>
<gene>
    <name evidence="1" type="ORF">C4B59_04405</name>
</gene>
<reference evidence="1" key="1">
    <citation type="submission" date="2018-01" db="EMBL/GenBank/DDBJ databases">
        <authorList>
            <person name="Krukenberg V."/>
        </authorList>
    </citation>
    <scope>NUCLEOTIDE SEQUENCE</scope>
    <source>
        <strain evidence="1">E20ANME2</strain>
    </source>
</reference>
<evidence type="ECO:0000313" key="2">
    <source>
        <dbReference type="Proteomes" id="UP000248329"/>
    </source>
</evidence>
<accession>A0AC61L524</accession>
<dbReference type="Proteomes" id="UP000248329">
    <property type="component" value="Unassembled WGS sequence"/>
</dbReference>
<proteinExistence type="predicted"/>
<organism evidence="1 2">
    <name type="scientific">Candidatus Methanogaster sp</name>
    <dbReference type="NCBI Taxonomy" id="3386292"/>
    <lineage>
        <taxon>Archaea</taxon>
        <taxon>Methanobacteriati</taxon>
        <taxon>Methanobacteriota</taxon>
        <taxon>Stenosarchaea group</taxon>
        <taxon>Methanomicrobia</taxon>
        <taxon>Methanosarcinales</taxon>
        <taxon>ANME-2 cluster</taxon>
        <taxon>Candidatus Methanogasteraceae</taxon>
        <taxon>Candidatus Methanogaster</taxon>
    </lineage>
</organism>
<comment type="caution">
    <text evidence="1">The sequence shown here is derived from an EMBL/GenBank/DDBJ whole genome shotgun (WGS) entry which is preliminary data.</text>
</comment>
<protein>
    <submittedName>
        <fullName evidence="1">Uncharacterized protein</fullName>
    </submittedName>
</protein>